<evidence type="ECO:0000259" key="8">
    <source>
        <dbReference type="PROSITE" id="PS51867"/>
    </source>
</evidence>
<name>A0ABM1E1P2_PRICU</name>
<proteinExistence type="predicted"/>
<dbReference type="GeneID" id="106808069"/>
<evidence type="ECO:0000256" key="6">
    <source>
        <dbReference type="PROSITE-ProRule" id="PRU01215"/>
    </source>
</evidence>
<dbReference type="PROSITE" id="PS51867">
    <property type="entry name" value="ZF_RING_GID"/>
    <property type="match status" value="1"/>
</dbReference>
<feature type="domain" description="RING-Gid-type" evidence="8">
    <location>
        <begin position="359"/>
        <end position="400"/>
    </location>
</feature>
<evidence type="ECO:0000256" key="1">
    <source>
        <dbReference type="ARBA" id="ARBA00004496"/>
    </source>
</evidence>
<dbReference type="InterPro" id="IPR013144">
    <property type="entry name" value="CRA_dom"/>
</dbReference>
<keyword evidence="4 6" id="KW-0863">Zinc-finger</keyword>
<dbReference type="SMART" id="SM00668">
    <property type="entry name" value="CTLH"/>
    <property type="match status" value="1"/>
</dbReference>
<evidence type="ECO:0000256" key="3">
    <source>
        <dbReference type="ARBA" id="ARBA00022723"/>
    </source>
</evidence>
<dbReference type="InterPro" id="IPR045098">
    <property type="entry name" value="Fyv10_fam"/>
</dbReference>
<reference evidence="10" key="1">
    <citation type="submission" date="2025-08" db="UniProtKB">
        <authorList>
            <consortium name="RefSeq"/>
        </authorList>
    </citation>
    <scope>IDENTIFICATION</scope>
</reference>
<evidence type="ECO:0000256" key="4">
    <source>
        <dbReference type="ARBA" id="ARBA00022771"/>
    </source>
</evidence>
<dbReference type="Pfam" id="PF10607">
    <property type="entry name" value="CTLH"/>
    <property type="match status" value="1"/>
</dbReference>
<gene>
    <name evidence="10" type="primary">LOC106808069</name>
</gene>
<dbReference type="Proteomes" id="UP000695022">
    <property type="component" value="Unplaced"/>
</dbReference>
<dbReference type="RefSeq" id="XP_014666113.1">
    <property type="nucleotide sequence ID" value="XM_014810627.1"/>
</dbReference>
<dbReference type="InterPro" id="IPR027370">
    <property type="entry name" value="Znf-RING_euk"/>
</dbReference>
<evidence type="ECO:0000313" key="9">
    <source>
        <dbReference type="Proteomes" id="UP000695022"/>
    </source>
</evidence>
<dbReference type="PROSITE" id="PS50897">
    <property type="entry name" value="CTLH"/>
    <property type="match status" value="1"/>
</dbReference>
<evidence type="ECO:0000313" key="10">
    <source>
        <dbReference type="RefSeq" id="XP_014666113.1"/>
    </source>
</evidence>
<feature type="domain" description="CTLH" evidence="7">
    <location>
        <begin position="176"/>
        <end position="233"/>
    </location>
</feature>
<dbReference type="PANTHER" id="PTHR12170">
    <property type="entry name" value="MACROPHAGE ERYTHROBLAST ATTACHER-RELATED"/>
    <property type="match status" value="1"/>
</dbReference>
<dbReference type="Pfam" id="PF13445">
    <property type="entry name" value="zf-RING_UBOX"/>
    <property type="match status" value="1"/>
</dbReference>
<dbReference type="InterPro" id="IPR006595">
    <property type="entry name" value="CTLH_C"/>
</dbReference>
<sequence>MHVLDATGNLQLLPASVFCTERCTRTTEDTKEKIDKVLSKFKTISDQTTKQLADVIDYVEKIQNDLSNIPEENELSVAQSLMLSQCMKKVKDTSGKAAADHKELHGSVSKVGKAIDRNFTQDFGVVNKDETFCGLDQPDLVNQVICQHFFRQGMLDIGEALIREAGVDIADKSKEPFFEMNRILEALKNGDLQPALSWAYDNRQLLRDNHSSLQFKLQRLQFIQLLRGGPGKQAEMLAYARNFEPFATQHEKEIQQLMGSLLYVNSGVDNSPYAHLLQPIQWADICDVFTRDACALLGLSIESPLTLGINAGCKALPALLNIKQVMLQRQCTDVWSNKDELPVEVNLGAEYRFHSIFACPILRQQSTDSNPPMRLICGHIISRDALNKLANGNKVKCPYCPVEQSPTDAKVVYF</sequence>
<dbReference type="PROSITE" id="PS50896">
    <property type="entry name" value="LISH"/>
    <property type="match status" value="1"/>
</dbReference>
<keyword evidence="9" id="KW-1185">Reference proteome</keyword>
<dbReference type="SUPFAM" id="SSF57850">
    <property type="entry name" value="RING/U-box"/>
    <property type="match status" value="1"/>
</dbReference>
<protein>
    <submittedName>
        <fullName evidence="10">Protein RMD5 homolog A-like</fullName>
    </submittedName>
</protein>
<dbReference type="InterPro" id="IPR024964">
    <property type="entry name" value="CTLH/CRA"/>
</dbReference>
<organism evidence="9 10">
    <name type="scientific">Priapulus caudatus</name>
    <name type="common">Priapulid worm</name>
    <dbReference type="NCBI Taxonomy" id="37621"/>
    <lineage>
        <taxon>Eukaryota</taxon>
        <taxon>Metazoa</taxon>
        <taxon>Ecdysozoa</taxon>
        <taxon>Scalidophora</taxon>
        <taxon>Priapulida</taxon>
        <taxon>Priapulimorpha</taxon>
        <taxon>Priapulimorphida</taxon>
        <taxon>Priapulidae</taxon>
        <taxon>Priapulus</taxon>
    </lineage>
</organism>
<dbReference type="PANTHER" id="PTHR12170:SF3">
    <property type="entry name" value="GH10162P"/>
    <property type="match status" value="1"/>
</dbReference>
<dbReference type="InterPro" id="IPR044063">
    <property type="entry name" value="ZF_RING_GID"/>
</dbReference>
<comment type="subcellular location">
    <subcellularLocation>
        <location evidence="1">Cytoplasm</location>
    </subcellularLocation>
</comment>
<dbReference type="SMART" id="SM00757">
    <property type="entry name" value="CRA"/>
    <property type="match status" value="1"/>
</dbReference>
<feature type="zinc finger region" description="RING-Gid-type" evidence="6">
    <location>
        <begin position="359"/>
        <end position="400"/>
    </location>
</feature>
<evidence type="ECO:0000259" key="7">
    <source>
        <dbReference type="PROSITE" id="PS50897"/>
    </source>
</evidence>
<keyword evidence="2" id="KW-0963">Cytoplasm</keyword>
<dbReference type="InterPro" id="IPR006594">
    <property type="entry name" value="LisH"/>
</dbReference>
<evidence type="ECO:0000256" key="2">
    <source>
        <dbReference type="ARBA" id="ARBA00022490"/>
    </source>
</evidence>
<accession>A0ABM1E1P2</accession>
<keyword evidence="5" id="KW-0862">Zinc</keyword>
<evidence type="ECO:0000256" key="5">
    <source>
        <dbReference type="ARBA" id="ARBA00022833"/>
    </source>
</evidence>
<keyword evidence="3" id="KW-0479">Metal-binding</keyword>